<dbReference type="EMBL" id="LR031573">
    <property type="protein sequence ID" value="VDC90629.1"/>
    <property type="molecule type" value="Genomic_DNA"/>
</dbReference>
<accession>A0A3P6ANM1</accession>
<name>A0A3P6ANM1_BRACM</name>
<organism evidence="1">
    <name type="scientific">Brassica campestris</name>
    <name type="common">Field mustard</name>
    <dbReference type="NCBI Taxonomy" id="3711"/>
    <lineage>
        <taxon>Eukaryota</taxon>
        <taxon>Viridiplantae</taxon>
        <taxon>Streptophyta</taxon>
        <taxon>Embryophyta</taxon>
        <taxon>Tracheophyta</taxon>
        <taxon>Spermatophyta</taxon>
        <taxon>Magnoliopsida</taxon>
        <taxon>eudicotyledons</taxon>
        <taxon>Gunneridae</taxon>
        <taxon>Pentapetalae</taxon>
        <taxon>rosids</taxon>
        <taxon>malvids</taxon>
        <taxon>Brassicales</taxon>
        <taxon>Brassicaceae</taxon>
        <taxon>Brassiceae</taxon>
        <taxon>Brassica</taxon>
    </lineage>
</organism>
<dbReference type="AlphaFoldDB" id="A0A3P6ANM1"/>
<evidence type="ECO:0000313" key="1">
    <source>
        <dbReference type="EMBL" id="VDC90629.1"/>
    </source>
</evidence>
<protein>
    <submittedName>
        <fullName evidence="1">Uncharacterized protein</fullName>
    </submittedName>
</protein>
<gene>
    <name evidence="1" type="ORF">BRAA02T07917Z</name>
</gene>
<proteinExistence type="predicted"/>
<reference evidence="1" key="1">
    <citation type="submission" date="2018-11" db="EMBL/GenBank/DDBJ databases">
        <authorList>
            <consortium name="Genoscope - CEA"/>
            <person name="William W."/>
        </authorList>
    </citation>
    <scope>NUCLEOTIDE SEQUENCE</scope>
</reference>
<sequence>MKKDKWCCYVSCSRWTKELQRTGSAFTCVTCNNANVVGVLRYLDVIIWKHKVLSSWRERILCCMGYIIIKLLISAKVDVGGSTLEGAPTT</sequence>